<name>A0A936TDB3_9ACTN</name>
<gene>
    <name evidence="3" type="ORF">IPN02_11330</name>
</gene>
<feature type="compositionally biased region" description="Low complexity" evidence="1">
    <location>
        <begin position="35"/>
        <end position="47"/>
    </location>
</feature>
<feature type="signal peptide" evidence="2">
    <location>
        <begin position="1"/>
        <end position="23"/>
    </location>
</feature>
<evidence type="ECO:0000256" key="2">
    <source>
        <dbReference type="SAM" id="SignalP"/>
    </source>
</evidence>
<feature type="compositionally biased region" description="Low complexity" evidence="1">
    <location>
        <begin position="346"/>
        <end position="360"/>
    </location>
</feature>
<evidence type="ECO:0000256" key="1">
    <source>
        <dbReference type="SAM" id="MobiDB-lite"/>
    </source>
</evidence>
<protein>
    <recommendedName>
        <fullName evidence="5">P/Homo B domain-containing protein</fullName>
    </recommendedName>
</protein>
<feature type="chain" id="PRO_5036930838" description="P/Homo B domain-containing protein" evidence="2">
    <location>
        <begin position="24"/>
        <end position="360"/>
    </location>
</feature>
<feature type="compositionally biased region" description="Polar residues" evidence="1">
    <location>
        <begin position="48"/>
        <end position="62"/>
    </location>
</feature>
<feature type="region of interest" description="Disordered" evidence="1">
    <location>
        <begin position="111"/>
        <end position="140"/>
    </location>
</feature>
<feature type="region of interest" description="Disordered" evidence="1">
    <location>
        <begin position="311"/>
        <end position="360"/>
    </location>
</feature>
<dbReference type="PROSITE" id="PS51257">
    <property type="entry name" value="PROKAR_LIPOPROTEIN"/>
    <property type="match status" value="1"/>
</dbReference>
<accession>A0A936TDB3</accession>
<evidence type="ECO:0000313" key="3">
    <source>
        <dbReference type="EMBL" id="MBK9297401.1"/>
    </source>
</evidence>
<dbReference type="EMBL" id="JADJZA010000007">
    <property type="protein sequence ID" value="MBK9297401.1"/>
    <property type="molecule type" value="Genomic_DNA"/>
</dbReference>
<organism evidence="3 4">
    <name type="scientific">Candidatus Neomicrothrix subdominans</name>
    <dbReference type="NCBI Taxonomy" id="2954438"/>
    <lineage>
        <taxon>Bacteria</taxon>
        <taxon>Bacillati</taxon>
        <taxon>Actinomycetota</taxon>
        <taxon>Acidimicrobiia</taxon>
        <taxon>Acidimicrobiales</taxon>
        <taxon>Microthrixaceae</taxon>
        <taxon>Candidatus Neomicrothrix</taxon>
    </lineage>
</organism>
<dbReference type="AlphaFoldDB" id="A0A936TDB3"/>
<evidence type="ECO:0008006" key="5">
    <source>
        <dbReference type="Google" id="ProtNLM"/>
    </source>
</evidence>
<sequence length="360" mass="36673">MVNRGRILAAVSMAGVVMLGAGACGNDTDAKSESTPTTPTTLTTDTTGASNESADTTTTAVSGATDEVSGTGYYGGFSFELSESEVVVEEGVDAELSISVDVKNLRESGSQVFSPPVSIEDDAGTGVSGSADSDSIPGGSSGKATFVFSSSDGFDDLEGWTLLVGDSGEARVELPLDGSDQVSRTPVELEPSDAELSVDDVDITFVSLEAQWSDSDGYQVGKDEVAVMLEASATNNTDSQTCVRDAVSFVSPDGDTTAAYGVGDCEPAGESSKGLMFSAVIEQPEAGEWTLKVVGEWGTDGAEASGEVTFELTEEDLSGTMGSDSGEDESDTSGSSTTTAKDDEATSTTEGGEKSTTTEG</sequence>
<feature type="region of interest" description="Disordered" evidence="1">
    <location>
        <begin position="26"/>
        <end position="62"/>
    </location>
</feature>
<evidence type="ECO:0000313" key="4">
    <source>
        <dbReference type="Proteomes" id="UP000727993"/>
    </source>
</evidence>
<dbReference type="Proteomes" id="UP000727993">
    <property type="component" value="Unassembled WGS sequence"/>
</dbReference>
<reference evidence="3 4" key="1">
    <citation type="submission" date="2020-10" db="EMBL/GenBank/DDBJ databases">
        <title>Connecting structure to function with the recovery of over 1000 high-quality activated sludge metagenome-assembled genomes encoding full-length rRNA genes using long-read sequencing.</title>
        <authorList>
            <person name="Singleton C.M."/>
            <person name="Petriglieri F."/>
            <person name="Kristensen J.M."/>
            <person name="Kirkegaard R.H."/>
            <person name="Michaelsen T.Y."/>
            <person name="Andersen M.H."/>
            <person name="Karst S.M."/>
            <person name="Dueholm M.S."/>
            <person name="Nielsen P.H."/>
            <person name="Albertsen M."/>
        </authorList>
    </citation>
    <scope>NUCLEOTIDE SEQUENCE [LARGE SCALE GENOMIC DNA]</scope>
    <source>
        <strain evidence="3">Lyne_18-Q3-R50-59_MAXAC.006</strain>
    </source>
</reference>
<proteinExistence type="predicted"/>
<keyword evidence="2" id="KW-0732">Signal</keyword>
<comment type="caution">
    <text evidence="3">The sequence shown here is derived from an EMBL/GenBank/DDBJ whole genome shotgun (WGS) entry which is preliminary data.</text>
</comment>